<accession>A0A365U9F8</accession>
<feature type="chain" id="PRO_5016892319" evidence="1">
    <location>
        <begin position="24"/>
        <end position="126"/>
    </location>
</feature>
<dbReference type="EMBL" id="QNTQ01000006">
    <property type="protein sequence ID" value="RBI85584.1"/>
    <property type="molecule type" value="Genomic_DNA"/>
</dbReference>
<keyword evidence="1" id="KW-0732">Signal</keyword>
<proteinExistence type="predicted"/>
<evidence type="ECO:0000256" key="1">
    <source>
        <dbReference type="SAM" id="SignalP"/>
    </source>
</evidence>
<gene>
    <name evidence="2" type="ORF">DRV85_07560</name>
</gene>
<sequence>MKTAKTLMTTAAALGLSAGVALAQDMDVEQKVYMTDESGQLYEVTLVEIEESDIDPQVSHVRDDVSERAEELGAEAEDIEGQERLVLTEFWNTERAEEQVTNGVREVETFEDEQAEDEMIDEDAAR</sequence>
<dbReference type="AlphaFoldDB" id="A0A365U9F8"/>
<comment type="caution">
    <text evidence="2">The sequence shown here is derived from an EMBL/GenBank/DDBJ whole genome shotgun (WGS) entry which is preliminary data.</text>
</comment>
<evidence type="ECO:0000313" key="2">
    <source>
        <dbReference type="EMBL" id="RBI85584.1"/>
    </source>
</evidence>
<feature type="signal peptide" evidence="1">
    <location>
        <begin position="1"/>
        <end position="23"/>
    </location>
</feature>
<dbReference type="RefSeq" id="WP_113288842.1">
    <property type="nucleotide sequence ID" value="NZ_QNTQ01000006.1"/>
</dbReference>
<reference evidence="2 3" key="1">
    <citation type="submission" date="2018-07" db="EMBL/GenBank/DDBJ databases">
        <title>Rhodosalinus sp. strain E84T genomic sequence and assembly.</title>
        <authorList>
            <person name="Liu Z.-W."/>
            <person name="Lu D.-C."/>
        </authorList>
    </citation>
    <scope>NUCLEOTIDE SEQUENCE [LARGE SCALE GENOMIC DNA]</scope>
    <source>
        <strain evidence="2 3">E84</strain>
    </source>
</reference>
<protein>
    <submittedName>
        <fullName evidence="2">Uncharacterized protein</fullName>
    </submittedName>
</protein>
<evidence type="ECO:0000313" key="3">
    <source>
        <dbReference type="Proteomes" id="UP000253370"/>
    </source>
</evidence>
<dbReference type="OrthoDB" id="9943603at2"/>
<name>A0A365U9F8_9RHOB</name>
<dbReference type="Proteomes" id="UP000253370">
    <property type="component" value="Unassembled WGS sequence"/>
</dbReference>
<keyword evidence="3" id="KW-1185">Reference proteome</keyword>
<organism evidence="2 3">
    <name type="scientific">Rhodosalinus halophilus</name>
    <dbReference type="NCBI Taxonomy" id="2259333"/>
    <lineage>
        <taxon>Bacteria</taxon>
        <taxon>Pseudomonadati</taxon>
        <taxon>Pseudomonadota</taxon>
        <taxon>Alphaproteobacteria</taxon>
        <taxon>Rhodobacterales</taxon>
        <taxon>Paracoccaceae</taxon>
        <taxon>Rhodosalinus</taxon>
    </lineage>
</organism>